<dbReference type="Proteomes" id="UP001631993">
    <property type="component" value="Unassembled WGS sequence"/>
</dbReference>
<proteinExistence type="predicted"/>
<gene>
    <name evidence="1" type="ORF">ACKI1S_24415</name>
</gene>
<dbReference type="EMBL" id="JBJVNE010000012">
    <property type="protein sequence ID" value="MFM9649279.1"/>
    <property type="molecule type" value="Genomic_DNA"/>
</dbReference>
<comment type="caution">
    <text evidence="1">The sequence shown here is derived from an EMBL/GenBank/DDBJ whole genome shotgun (WGS) entry which is preliminary data.</text>
</comment>
<protein>
    <submittedName>
        <fullName evidence="1">Uncharacterized protein</fullName>
    </submittedName>
</protein>
<keyword evidence="2" id="KW-1185">Reference proteome</keyword>
<sequence>MRAPSEVVQWKLNFHGRYPIVRSHGDGALRALRDPNATEE</sequence>
<evidence type="ECO:0000313" key="1">
    <source>
        <dbReference type="EMBL" id="MFM9649279.1"/>
    </source>
</evidence>
<dbReference type="RefSeq" id="WP_256122669.1">
    <property type="nucleotide sequence ID" value="NZ_JBJVMW010000017.1"/>
</dbReference>
<name>A0ABW9IQL1_STRGJ</name>
<accession>A0ABW9IQL1</accession>
<evidence type="ECO:0000313" key="2">
    <source>
        <dbReference type="Proteomes" id="UP001631993"/>
    </source>
</evidence>
<reference evidence="1 2" key="1">
    <citation type="submission" date="2024-12" db="EMBL/GenBank/DDBJ databases">
        <title>Forecasting of Potato common scab and diversities of Pathogenic streptomyces spp. in china.</title>
        <authorList>
            <person name="Handique U."/>
            <person name="Wu J."/>
        </authorList>
    </citation>
    <scope>NUCLEOTIDE SEQUENCE [LARGE SCALE GENOMIC DNA]</scope>
    <source>
        <strain evidence="1 2">ZRIMU1585</strain>
    </source>
</reference>
<organism evidence="1 2">
    <name type="scientific">Streptomyces galilaeus</name>
    <dbReference type="NCBI Taxonomy" id="33899"/>
    <lineage>
        <taxon>Bacteria</taxon>
        <taxon>Bacillati</taxon>
        <taxon>Actinomycetota</taxon>
        <taxon>Actinomycetes</taxon>
        <taxon>Kitasatosporales</taxon>
        <taxon>Streptomycetaceae</taxon>
        <taxon>Streptomyces</taxon>
    </lineage>
</organism>